<feature type="compositionally biased region" description="Basic and acidic residues" evidence="1">
    <location>
        <begin position="1"/>
        <end position="17"/>
    </location>
</feature>
<dbReference type="AlphaFoldDB" id="A0A5C7AXV8"/>
<proteinExistence type="predicted"/>
<dbReference type="EMBL" id="VORW01000002">
    <property type="protein sequence ID" value="TXE13498.1"/>
    <property type="molecule type" value="Genomic_DNA"/>
</dbReference>
<evidence type="ECO:0000256" key="1">
    <source>
        <dbReference type="SAM" id="MobiDB-lite"/>
    </source>
</evidence>
<evidence type="ECO:0000313" key="3">
    <source>
        <dbReference type="Proteomes" id="UP000321935"/>
    </source>
</evidence>
<accession>A0A5C7AXV8</accession>
<feature type="region of interest" description="Disordered" evidence="1">
    <location>
        <begin position="43"/>
        <end position="86"/>
    </location>
</feature>
<gene>
    <name evidence="2" type="ORF">ESV85_05855</name>
</gene>
<dbReference type="OrthoDB" id="9859151at2"/>
<feature type="compositionally biased region" description="Basic residues" evidence="1">
    <location>
        <begin position="77"/>
        <end position="86"/>
    </location>
</feature>
<comment type="caution">
    <text evidence="2">The sequence shown here is derived from an EMBL/GenBank/DDBJ whole genome shotgun (WGS) entry which is preliminary data.</text>
</comment>
<name>A0A5C7AXV8_9BACT</name>
<feature type="region of interest" description="Disordered" evidence="1">
    <location>
        <begin position="1"/>
        <end position="27"/>
    </location>
</feature>
<reference evidence="2 3" key="1">
    <citation type="submission" date="2019-08" db="EMBL/GenBank/DDBJ databases">
        <title>Genomes sequence of Algoriphagus aquimarinus ACAM450.</title>
        <authorList>
            <person name="Bowman J.P."/>
        </authorList>
    </citation>
    <scope>NUCLEOTIDE SEQUENCE [LARGE SCALE GENOMIC DNA]</scope>
    <source>
        <strain evidence="2 3">ACAM 450</strain>
    </source>
</reference>
<organism evidence="2 3">
    <name type="scientific">Algoriphagus aquimarinus</name>
    <dbReference type="NCBI Taxonomy" id="237018"/>
    <lineage>
        <taxon>Bacteria</taxon>
        <taxon>Pseudomonadati</taxon>
        <taxon>Bacteroidota</taxon>
        <taxon>Cytophagia</taxon>
        <taxon>Cytophagales</taxon>
        <taxon>Cyclobacteriaceae</taxon>
        <taxon>Algoriphagus</taxon>
    </lineage>
</organism>
<evidence type="ECO:0000313" key="2">
    <source>
        <dbReference type="EMBL" id="TXE13498.1"/>
    </source>
</evidence>
<feature type="compositionally biased region" description="Basic and acidic residues" evidence="1">
    <location>
        <begin position="58"/>
        <end position="69"/>
    </location>
</feature>
<sequence length="86" mass="10001">MKRQEIEKVNREERIDSDANPLTSFGRESDFTEELIKGICGKNDSELKTPKESNLQSRHSEITHSKQEKVTSQNQRSSRKKRNGIR</sequence>
<dbReference type="RefSeq" id="WP_146915658.1">
    <property type="nucleotide sequence ID" value="NZ_VORW01000002.1"/>
</dbReference>
<dbReference type="Proteomes" id="UP000321935">
    <property type="component" value="Unassembled WGS sequence"/>
</dbReference>
<protein>
    <submittedName>
        <fullName evidence="2">Uncharacterized protein</fullName>
    </submittedName>
</protein>